<dbReference type="EMBL" id="JACCHL010000001">
    <property type="protein sequence ID" value="NYH50586.1"/>
    <property type="molecule type" value="Genomic_DNA"/>
</dbReference>
<gene>
    <name evidence="2" type="ORF">HNR06_000175</name>
</gene>
<dbReference type="InterPro" id="IPR016024">
    <property type="entry name" value="ARM-type_fold"/>
</dbReference>
<sequence>MTIQHTSTENTGITAYVPPNPVRYNDPAEYIDFARPIAENYLPFDSRSNGALEEAAFGEETALERERALWELADRASAQALPAIKRFLDRESDSKARQGALWLALKSAGDQAVHLLQDHRDDEDPEVADWARILRTDATGQAEARVYSSARVEETGGFDQTVPLVISGNVIVDMPETGPVRAVLSPQWFESLLGRVLASTNVETIRTDLTIEKRIEGFNADGSPHLEVYPFRGTSVPYGDRYLEHTYLSETLRPYFPSGIVGQGEPVDVPIALSRVAMTSFARQGEFGIEGSGARADRLRSAEMPFVQSVRGRYFGWAAVNLEATMEAGQVEAGHVQLGNPTDPVAGERTNARLYGTFRGKSGDYTGAGRQMTLNTEKCHGSPDGRIDVLSEDEAQA</sequence>
<accession>A0A7Y9X7E8</accession>
<evidence type="ECO:0000256" key="1">
    <source>
        <dbReference type="SAM" id="MobiDB-lite"/>
    </source>
</evidence>
<proteinExistence type="predicted"/>
<protein>
    <recommendedName>
        <fullName evidence="4">PBS lyase</fullName>
    </recommendedName>
</protein>
<evidence type="ECO:0000313" key="2">
    <source>
        <dbReference type="EMBL" id="NYH50586.1"/>
    </source>
</evidence>
<evidence type="ECO:0008006" key="4">
    <source>
        <dbReference type="Google" id="ProtNLM"/>
    </source>
</evidence>
<organism evidence="2 3">
    <name type="scientific">Nocardiopsis sinuspersici</name>
    <dbReference type="NCBI Taxonomy" id="501010"/>
    <lineage>
        <taxon>Bacteria</taxon>
        <taxon>Bacillati</taxon>
        <taxon>Actinomycetota</taxon>
        <taxon>Actinomycetes</taxon>
        <taxon>Streptosporangiales</taxon>
        <taxon>Nocardiopsidaceae</taxon>
        <taxon>Nocardiopsis</taxon>
    </lineage>
</organism>
<feature type="region of interest" description="Disordered" evidence="1">
    <location>
        <begin position="378"/>
        <end position="397"/>
    </location>
</feature>
<dbReference type="SUPFAM" id="SSF48371">
    <property type="entry name" value="ARM repeat"/>
    <property type="match status" value="1"/>
</dbReference>
<evidence type="ECO:0000313" key="3">
    <source>
        <dbReference type="Proteomes" id="UP000584931"/>
    </source>
</evidence>
<reference evidence="2 3" key="1">
    <citation type="submission" date="2020-07" db="EMBL/GenBank/DDBJ databases">
        <title>Sequencing the genomes of 1000 actinobacteria strains.</title>
        <authorList>
            <person name="Klenk H.-P."/>
        </authorList>
    </citation>
    <scope>NUCLEOTIDE SEQUENCE [LARGE SCALE GENOMIC DNA]</scope>
    <source>
        <strain evidence="2 3">DSM 45278</strain>
    </source>
</reference>
<comment type="caution">
    <text evidence="2">The sequence shown here is derived from an EMBL/GenBank/DDBJ whole genome shotgun (WGS) entry which is preliminary data.</text>
</comment>
<dbReference type="AlphaFoldDB" id="A0A7Y9X7E8"/>
<dbReference type="Proteomes" id="UP000584931">
    <property type="component" value="Unassembled WGS sequence"/>
</dbReference>
<name>A0A7Y9X7E8_9ACTN</name>
<dbReference type="RefSeq" id="WP_179808869.1">
    <property type="nucleotide sequence ID" value="NZ_JACCHL010000001.1"/>
</dbReference>
<feature type="compositionally biased region" description="Basic and acidic residues" evidence="1">
    <location>
        <begin position="378"/>
        <end position="389"/>
    </location>
</feature>